<dbReference type="OrthoDB" id="2505909at2759"/>
<proteinExistence type="predicted"/>
<keyword evidence="2" id="KW-1185">Reference proteome</keyword>
<gene>
    <name evidence="1" type="ORF">PGT21_006038</name>
</gene>
<accession>A0A5B0MNB6</accession>
<comment type="caution">
    <text evidence="1">The sequence shown here is derived from an EMBL/GenBank/DDBJ whole genome shotgun (WGS) entry which is preliminary data.</text>
</comment>
<reference evidence="1 2" key="1">
    <citation type="submission" date="2019-05" db="EMBL/GenBank/DDBJ databases">
        <title>Emergence of the Ug99 lineage of the wheat stem rust pathogen through somatic hybridization.</title>
        <authorList>
            <person name="Li F."/>
            <person name="Upadhyaya N.M."/>
            <person name="Sperschneider J."/>
            <person name="Matny O."/>
            <person name="Nguyen-Phuc H."/>
            <person name="Mago R."/>
            <person name="Raley C."/>
            <person name="Miller M.E."/>
            <person name="Silverstein K.A.T."/>
            <person name="Henningsen E."/>
            <person name="Hirsch C.D."/>
            <person name="Visser B."/>
            <person name="Pretorius Z.A."/>
            <person name="Steffenson B.J."/>
            <person name="Schwessinger B."/>
            <person name="Dodds P.N."/>
            <person name="Figueroa M."/>
        </authorList>
    </citation>
    <scope>NUCLEOTIDE SEQUENCE [LARGE SCALE GENOMIC DNA]</scope>
    <source>
        <strain evidence="1">21-0</strain>
    </source>
</reference>
<dbReference type="PANTHER" id="PTHR48159:SF1">
    <property type="entry name" value="MEMBRANE-ASSOCIATED GIANT PROTEIN ANTIGEN, PUTATIVE-RELATED"/>
    <property type="match status" value="1"/>
</dbReference>
<dbReference type="PANTHER" id="PTHR48159">
    <property type="entry name" value="MULE DOMAIN-CONTAINING PROTEIN"/>
    <property type="match status" value="1"/>
</dbReference>
<dbReference type="EMBL" id="VSWC01000144">
    <property type="protein sequence ID" value="KAA1077400.1"/>
    <property type="molecule type" value="Genomic_DNA"/>
</dbReference>
<dbReference type="AlphaFoldDB" id="A0A5B0MNB6"/>
<name>A0A5B0MNB6_PUCGR</name>
<dbReference type="Proteomes" id="UP000324748">
    <property type="component" value="Unassembled WGS sequence"/>
</dbReference>
<evidence type="ECO:0000313" key="2">
    <source>
        <dbReference type="Proteomes" id="UP000324748"/>
    </source>
</evidence>
<protein>
    <submittedName>
        <fullName evidence="1">Uncharacterized protein</fullName>
    </submittedName>
</protein>
<evidence type="ECO:0000313" key="1">
    <source>
        <dbReference type="EMBL" id="KAA1077400.1"/>
    </source>
</evidence>
<sequence>MAHFITSPTPFTYPLIQNIYDVVPRPHTQDVPATVGVSSAPNSLRLVRNIGGPSPTFPTHPYLFTIPGSSKSEAEEFVKAMTATIRWNFQRGAPTPPDKLVKSHGSGRRPEAFFKLEYQCPSSGYCKGNPDSRKKNHKSARCGCKARFSVTHHIQSNTLRVSWHWQHNHDLNTHRQMVITRPPVIVDQWIKDRVDSGLAWKEIYDLTQVDDVLDLRSSTVKPEAHGVTYDRVRYLIQTRRTIPSQLNRDPLQSLSIWHSDLIARNWNTHVNIFDSANFIFAFQSPWQRKMLVEHGRGMLMLDATHNSVNNCFLSDGRKVSLYTFLIRDPIVGKGLPIAWAFTASAAE</sequence>
<organism evidence="1 2">
    <name type="scientific">Puccinia graminis f. sp. tritici</name>
    <dbReference type="NCBI Taxonomy" id="56615"/>
    <lineage>
        <taxon>Eukaryota</taxon>
        <taxon>Fungi</taxon>
        <taxon>Dikarya</taxon>
        <taxon>Basidiomycota</taxon>
        <taxon>Pucciniomycotina</taxon>
        <taxon>Pucciniomycetes</taxon>
        <taxon>Pucciniales</taxon>
        <taxon>Pucciniaceae</taxon>
        <taxon>Puccinia</taxon>
    </lineage>
</organism>